<dbReference type="Pfam" id="PF00149">
    <property type="entry name" value="Metallophos"/>
    <property type="match status" value="1"/>
</dbReference>
<dbReference type="InterPro" id="IPR051693">
    <property type="entry name" value="UPF0046_metallophosphoest"/>
</dbReference>
<dbReference type="Gene3D" id="3.60.21.10">
    <property type="match status" value="1"/>
</dbReference>
<evidence type="ECO:0000256" key="1">
    <source>
        <dbReference type="SAM" id="MobiDB-lite"/>
    </source>
</evidence>
<protein>
    <submittedName>
        <fullName evidence="3">Metallo-dependent phosphatase-like protein</fullName>
    </submittedName>
</protein>
<sequence>MNNTQKPSKSFGDRLTEFFTNNHGKAASISSKSVAFETISPPKPELRRKAQLKYRSRVIRSSNAIAHLEYSPTSIPEKPLVEGEEWTRFVCISDTHTHEIEVPDGDVLLHSGDLTNLGTEKDFEKTMKWLCGLPHKVKIIIAGNHDLTLHTDWYEKHSPNFHLRAGKQDINKILPLLKGKGAQASNLVYLQDEVYRFKLKENGREWSVYGSPWSPEFCNWAFGYEPEDGKALVSKFPQTDILLTHGPPYALLDLTTTGELAGCKALRKRLASLKPRLHLFGHIHEAHGAYLHEWDKGATLPKVQNHEERGVEDSTSLEAELERLYVPQGLDEEQQNYTADNDDAELEEDFSSDDGLGNLDEEGNGKEKSQNAPSERPTLFVNAAAWPMGKLASRDGPKMNMFGGPGFQAVIVDLKD</sequence>
<keyword evidence="4" id="KW-1185">Reference proteome</keyword>
<dbReference type="EMBL" id="MU157836">
    <property type="protein sequence ID" value="KAF9531261.1"/>
    <property type="molecule type" value="Genomic_DNA"/>
</dbReference>
<comment type="caution">
    <text evidence="3">The sequence shown here is derived from an EMBL/GenBank/DDBJ whole genome shotgun (WGS) entry which is preliminary data.</text>
</comment>
<evidence type="ECO:0000313" key="4">
    <source>
        <dbReference type="Proteomes" id="UP000807306"/>
    </source>
</evidence>
<dbReference type="PANTHER" id="PTHR12905:SF0">
    <property type="entry name" value="CALCINEURIN-LIKE PHOSPHOESTERASE DOMAIN-CONTAINING PROTEIN"/>
    <property type="match status" value="1"/>
</dbReference>
<gene>
    <name evidence="3" type="ORF">CPB83DRAFT_849652</name>
</gene>
<dbReference type="GO" id="GO:0016787">
    <property type="term" value="F:hydrolase activity"/>
    <property type="evidence" value="ECO:0007669"/>
    <property type="project" value="InterPro"/>
</dbReference>
<name>A0A9P6ELD1_9AGAR</name>
<feature type="domain" description="Calcineurin-like phosphoesterase" evidence="2">
    <location>
        <begin position="89"/>
        <end position="285"/>
    </location>
</feature>
<evidence type="ECO:0000313" key="3">
    <source>
        <dbReference type="EMBL" id="KAF9531261.1"/>
    </source>
</evidence>
<dbReference type="AlphaFoldDB" id="A0A9P6ELD1"/>
<evidence type="ECO:0000259" key="2">
    <source>
        <dbReference type="Pfam" id="PF00149"/>
    </source>
</evidence>
<reference evidence="3" key="1">
    <citation type="submission" date="2020-11" db="EMBL/GenBank/DDBJ databases">
        <authorList>
            <consortium name="DOE Joint Genome Institute"/>
            <person name="Ahrendt S."/>
            <person name="Riley R."/>
            <person name="Andreopoulos W."/>
            <person name="Labutti K."/>
            <person name="Pangilinan J."/>
            <person name="Ruiz-Duenas F.J."/>
            <person name="Barrasa J.M."/>
            <person name="Sanchez-Garcia M."/>
            <person name="Camarero S."/>
            <person name="Miyauchi S."/>
            <person name="Serrano A."/>
            <person name="Linde D."/>
            <person name="Babiker R."/>
            <person name="Drula E."/>
            <person name="Ayuso-Fernandez I."/>
            <person name="Pacheco R."/>
            <person name="Padilla G."/>
            <person name="Ferreira P."/>
            <person name="Barriuso J."/>
            <person name="Kellner H."/>
            <person name="Castanera R."/>
            <person name="Alfaro M."/>
            <person name="Ramirez L."/>
            <person name="Pisabarro A.G."/>
            <person name="Kuo A."/>
            <person name="Tritt A."/>
            <person name="Lipzen A."/>
            <person name="He G."/>
            <person name="Yan M."/>
            <person name="Ng V."/>
            <person name="Cullen D."/>
            <person name="Martin F."/>
            <person name="Rosso M.-N."/>
            <person name="Henrissat B."/>
            <person name="Hibbett D."/>
            <person name="Martinez A.T."/>
            <person name="Grigoriev I.V."/>
        </authorList>
    </citation>
    <scope>NUCLEOTIDE SEQUENCE</scope>
    <source>
        <strain evidence="3">CBS 506.95</strain>
    </source>
</reference>
<dbReference type="Proteomes" id="UP000807306">
    <property type="component" value="Unassembled WGS sequence"/>
</dbReference>
<feature type="region of interest" description="Disordered" evidence="1">
    <location>
        <begin position="345"/>
        <end position="380"/>
    </location>
</feature>
<dbReference type="InterPro" id="IPR004843">
    <property type="entry name" value="Calcineurin-like_PHP"/>
</dbReference>
<dbReference type="PANTHER" id="PTHR12905">
    <property type="entry name" value="METALLOPHOSPHOESTERASE"/>
    <property type="match status" value="1"/>
</dbReference>
<dbReference type="SUPFAM" id="SSF56300">
    <property type="entry name" value="Metallo-dependent phosphatases"/>
    <property type="match status" value="1"/>
</dbReference>
<dbReference type="CDD" id="cd07379">
    <property type="entry name" value="MPP_239FB"/>
    <property type="match status" value="1"/>
</dbReference>
<dbReference type="InterPro" id="IPR029052">
    <property type="entry name" value="Metallo-depent_PP-like"/>
</dbReference>
<organism evidence="3 4">
    <name type="scientific">Crepidotus variabilis</name>
    <dbReference type="NCBI Taxonomy" id="179855"/>
    <lineage>
        <taxon>Eukaryota</taxon>
        <taxon>Fungi</taxon>
        <taxon>Dikarya</taxon>
        <taxon>Basidiomycota</taxon>
        <taxon>Agaricomycotina</taxon>
        <taxon>Agaricomycetes</taxon>
        <taxon>Agaricomycetidae</taxon>
        <taxon>Agaricales</taxon>
        <taxon>Agaricineae</taxon>
        <taxon>Crepidotaceae</taxon>
        <taxon>Crepidotus</taxon>
    </lineage>
</organism>
<accession>A0A9P6ELD1</accession>
<dbReference type="OrthoDB" id="630188at2759"/>
<proteinExistence type="predicted"/>